<dbReference type="Proteomes" id="UP000278807">
    <property type="component" value="Unassembled WGS sequence"/>
</dbReference>
<reference evidence="4" key="1">
    <citation type="submission" date="2017-02" db="UniProtKB">
        <authorList>
            <consortium name="WormBaseParasite"/>
        </authorList>
    </citation>
    <scope>IDENTIFICATION</scope>
</reference>
<keyword evidence="3" id="KW-1185">Reference proteome</keyword>
<feature type="compositionally biased region" description="Polar residues" evidence="1">
    <location>
        <begin position="133"/>
        <end position="169"/>
    </location>
</feature>
<evidence type="ECO:0000313" key="4">
    <source>
        <dbReference type="WBParaSite" id="HNAJ_0000814801-mRNA-1"/>
    </source>
</evidence>
<evidence type="ECO:0000313" key="2">
    <source>
        <dbReference type="EMBL" id="VDO04004.1"/>
    </source>
</evidence>
<dbReference type="WBParaSite" id="HNAJ_0000814801-mRNA-1">
    <property type="protein sequence ID" value="HNAJ_0000814801-mRNA-1"/>
    <property type="gene ID" value="HNAJ_0000814801"/>
</dbReference>
<dbReference type="OrthoDB" id="6269139at2759"/>
<protein>
    <submittedName>
        <fullName evidence="4">AGC-kinase C-terminal domain-containing protein</fullName>
    </submittedName>
</protein>
<proteinExistence type="predicted"/>
<evidence type="ECO:0000313" key="3">
    <source>
        <dbReference type="Proteomes" id="UP000278807"/>
    </source>
</evidence>
<reference evidence="2 3" key="2">
    <citation type="submission" date="2018-11" db="EMBL/GenBank/DDBJ databases">
        <authorList>
            <consortium name="Pathogen Informatics"/>
        </authorList>
    </citation>
    <scope>NUCLEOTIDE SEQUENCE [LARGE SCALE GENOMIC DNA]</scope>
</reference>
<accession>A0A0R3TLL4</accession>
<organism evidence="4">
    <name type="scientific">Rodentolepis nana</name>
    <name type="common">Dwarf tapeworm</name>
    <name type="synonym">Hymenolepis nana</name>
    <dbReference type="NCBI Taxonomy" id="102285"/>
    <lineage>
        <taxon>Eukaryota</taxon>
        <taxon>Metazoa</taxon>
        <taxon>Spiralia</taxon>
        <taxon>Lophotrochozoa</taxon>
        <taxon>Platyhelminthes</taxon>
        <taxon>Cestoda</taxon>
        <taxon>Eucestoda</taxon>
        <taxon>Cyclophyllidea</taxon>
        <taxon>Hymenolepididae</taxon>
        <taxon>Rodentolepis</taxon>
    </lineage>
</organism>
<gene>
    <name evidence="2" type="ORF">HNAJ_LOCUS8144</name>
</gene>
<dbReference type="EMBL" id="UZAE01012206">
    <property type="protein sequence ID" value="VDO04004.1"/>
    <property type="molecule type" value="Genomic_DNA"/>
</dbReference>
<sequence>MVFLFSDFLNDYDADSGFGDVSTSDLADGYHDWVPPVNRKRRPAGDGTFCSPPSMPVPQRDPALLPSPAFSFLTESQLSVSSASGFLSSFVDSTNDLIPPVNRRRHPAGSGEFCCPPSVSIPKWDPTLRPTAFSFQPDTSQSQSEFHTSSLPNQTIASSHDQDSSLPQSFSYFEPVGAYILRRFLDDSRDNRDSNEGSEAH</sequence>
<feature type="region of interest" description="Disordered" evidence="1">
    <location>
        <begin position="130"/>
        <end position="169"/>
    </location>
</feature>
<name>A0A0R3TLL4_RODNA</name>
<evidence type="ECO:0000256" key="1">
    <source>
        <dbReference type="SAM" id="MobiDB-lite"/>
    </source>
</evidence>
<dbReference type="AlphaFoldDB" id="A0A0R3TLL4"/>